<reference evidence="1 2" key="1">
    <citation type="journal article" date="2022" name="New Phytol.">
        <title>Ecological generalism drives hyperdiversity of secondary metabolite gene clusters in xylarialean endophytes.</title>
        <authorList>
            <person name="Franco M.E.E."/>
            <person name="Wisecaver J.H."/>
            <person name="Arnold A.E."/>
            <person name="Ju Y.M."/>
            <person name="Slot J.C."/>
            <person name="Ahrendt S."/>
            <person name="Moore L.P."/>
            <person name="Eastman K.E."/>
            <person name="Scott K."/>
            <person name="Konkel Z."/>
            <person name="Mondo S.J."/>
            <person name="Kuo A."/>
            <person name="Hayes R.D."/>
            <person name="Haridas S."/>
            <person name="Andreopoulos B."/>
            <person name="Riley R."/>
            <person name="LaButti K."/>
            <person name="Pangilinan J."/>
            <person name="Lipzen A."/>
            <person name="Amirebrahimi M."/>
            <person name="Yan J."/>
            <person name="Adam C."/>
            <person name="Keymanesh K."/>
            <person name="Ng V."/>
            <person name="Louie K."/>
            <person name="Northen T."/>
            <person name="Drula E."/>
            <person name="Henrissat B."/>
            <person name="Hsieh H.M."/>
            <person name="Youens-Clark K."/>
            <person name="Lutzoni F."/>
            <person name="Miadlikowska J."/>
            <person name="Eastwood D.C."/>
            <person name="Hamelin R.C."/>
            <person name="Grigoriev I.V."/>
            <person name="U'Ren J.M."/>
        </authorList>
    </citation>
    <scope>NUCLEOTIDE SEQUENCE [LARGE SCALE GENOMIC DNA]</scope>
    <source>
        <strain evidence="1 2">CBS 119005</strain>
    </source>
</reference>
<evidence type="ECO:0000313" key="1">
    <source>
        <dbReference type="EMBL" id="KAI4865614.1"/>
    </source>
</evidence>
<dbReference type="Proteomes" id="UP001497700">
    <property type="component" value="Unassembled WGS sequence"/>
</dbReference>
<organism evidence="1 2">
    <name type="scientific">Hypoxylon rubiginosum</name>
    <dbReference type="NCBI Taxonomy" id="110542"/>
    <lineage>
        <taxon>Eukaryota</taxon>
        <taxon>Fungi</taxon>
        <taxon>Dikarya</taxon>
        <taxon>Ascomycota</taxon>
        <taxon>Pezizomycotina</taxon>
        <taxon>Sordariomycetes</taxon>
        <taxon>Xylariomycetidae</taxon>
        <taxon>Xylariales</taxon>
        <taxon>Hypoxylaceae</taxon>
        <taxon>Hypoxylon</taxon>
    </lineage>
</organism>
<keyword evidence="2" id="KW-1185">Reference proteome</keyword>
<evidence type="ECO:0000313" key="2">
    <source>
        <dbReference type="Proteomes" id="UP001497700"/>
    </source>
</evidence>
<protein>
    <submittedName>
        <fullName evidence="1">Uncharacterized protein</fullName>
    </submittedName>
</protein>
<sequence length="321" mass="36113">MPLNLYHRVLNALVSIGAVAPHPAMSASPGDTLTIFVTGNAPYRENKHNTSRMIRDTTPNLISRPGKPDIVVLKYYRDSPDVYEDIWKMVEELWTARRSSFLPEPSPGHEDEVVDFAFGLHLGMTTAVPEFRAEKISYRDGYKRPGEDGVYVDEEHFQKLGLPESLEPAFDSDTAVAQIKAEFPELPIRASADPNRGFCEYRLYSSLAELQLNHTSRLGKATFLHVPKDKSLEAIQLGIHLPRVRGDVLAPETQVLVDDMDVILLLDFDLLSPRLLASRFMGWSEDETVELVGRRALHLLHLLHLLSLTIKAVKPRAKSRS</sequence>
<gene>
    <name evidence="1" type="ORF">F4820DRAFT_447821</name>
</gene>
<proteinExistence type="predicted"/>
<dbReference type="EMBL" id="MU393469">
    <property type="protein sequence ID" value="KAI4865614.1"/>
    <property type="molecule type" value="Genomic_DNA"/>
</dbReference>
<comment type="caution">
    <text evidence="1">The sequence shown here is derived from an EMBL/GenBank/DDBJ whole genome shotgun (WGS) entry which is preliminary data.</text>
</comment>
<accession>A0ACB9Z1I0</accession>
<name>A0ACB9Z1I0_9PEZI</name>